<dbReference type="Proteomes" id="UP000308197">
    <property type="component" value="Unassembled WGS sequence"/>
</dbReference>
<name>A0A5C3PMY5_9APHY</name>
<dbReference type="AlphaFoldDB" id="A0A5C3PMY5"/>
<accession>A0A5C3PMY5</accession>
<organism evidence="1 2">
    <name type="scientific">Polyporus arcularius HHB13444</name>
    <dbReference type="NCBI Taxonomy" id="1314778"/>
    <lineage>
        <taxon>Eukaryota</taxon>
        <taxon>Fungi</taxon>
        <taxon>Dikarya</taxon>
        <taxon>Basidiomycota</taxon>
        <taxon>Agaricomycotina</taxon>
        <taxon>Agaricomycetes</taxon>
        <taxon>Polyporales</taxon>
        <taxon>Polyporaceae</taxon>
        <taxon>Polyporus</taxon>
    </lineage>
</organism>
<dbReference type="EMBL" id="ML211039">
    <property type="protein sequence ID" value="TFK90682.1"/>
    <property type="molecule type" value="Genomic_DNA"/>
</dbReference>
<sequence length="233" mass="26038">MGWRHGLVRVGGCVAGDGLQMGYTWLEVALCRTRPAHNHSNWPVASCHHTVAFRATSSSNVDWSSSQQTPIWRVGCTVRTDYRPCTVIALGKSRVSSERGGSDRRVVTHEPRRQIRITTEVWPECPRPDTNTCGCPSLLTCRSWNLEGHARRREWTIHRPGTLLSNPNQGSQDPVPALRRCTRCSVLVRSCDKLGSSPRVRRLRRPRVRGQCGVECSVQASSSSRWTSVAAEL</sequence>
<evidence type="ECO:0000313" key="2">
    <source>
        <dbReference type="Proteomes" id="UP000308197"/>
    </source>
</evidence>
<reference evidence="1 2" key="1">
    <citation type="journal article" date="2019" name="Nat. Ecol. Evol.">
        <title>Megaphylogeny resolves global patterns of mushroom evolution.</title>
        <authorList>
            <person name="Varga T."/>
            <person name="Krizsan K."/>
            <person name="Foldi C."/>
            <person name="Dima B."/>
            <person name="Sanchez-Garcia M."/>
            <person name="Sanchez-Ramirez S."/>
            <person name="Szollosi G.J."/>
            <person name="Szarkandi J.G."/>
            <person name="Papp V."/>
            <person name="Albert L."/>
            <person name="Andreopoulos W."/>
            <person name="Angelini C."/>
            <person name="Antonin V."/>
            <person name="Barry K.W."/>
            <person name="Bougher N.L."/>
            <person name="Buchanan P."/>
            <person name="Buyck B."/>
            <person name="Bense V."/>
            <person name="Catcheside P."/>
            <person name="Chovatia M."/>
            <person name="Cooper J."/>
            <person name="Damon W."/>
            <person name="Desjardin D."/>
            <person name="Finy P."/>
            <person name="Geml J."/>
            <person name="Haridas S."/>
            <person name="Hughes K."/>
            <person name="Justo A."/>
            <person name="Karasinski D."/>
            <person name="Kautmanova I."/>
            <person name="Kiss B."/>
            <person name="Kocsube S."/>
            <person name="Kotiranta H."/>
            <person name="LaButti K.M."/>
            <person name="Lechner B.E."/>
            <person name="Liimatainen K."/>
            <person name="Lipzen A."/>
            <person name="Lukacs Z."/>
            <person name="Mihaltcheva S."/>
            <person name="Morgado L.N."/>
            <person name="Niskanen T."/>
            <person name="Noordeloos M.E."/>
            <person name="Ohm R.A."/>
            <person name="Ortiz-Santana B."/>
            <person name="Ovrebo C."/>
            <person name="Racz N."/>
            <person name="Riley R."/>
            <person name="Savchenko A."/>
            <person name="Shiryaev A."/>
            <person name="Soop K."/>
            <person name="Spirin V."/>
            <person name="Szebenyi C."/>
            <person name="Tomsovsky M."/>
            <person name="Tulloss R.E."/>
            <person name="Uehling J."/>
            <person name="Grigoriev I.V."/>
            <person name="Vagvolgyi C."/>
            <person name="Papp T."/>
            <person name="Martin F.M."/>
            <person name="Miettinen O."/>
            <person name="Hibbett D.S."/>
            <person name="Nagy L.G."/>
        </authorList>
    </citation>
    <scope>NUCLEOTIDE SEQUENCE [LARGE SCALE GENOMIC DNA]</scope>
    <source>
        <strain evidence="1 2">HHB13444</strain>
    </source>
</reference>
<gene>
    <name evidence="1" type="ORF">K466DRAFT_370944</name>
</gene>
<keyword evidence="2" id="KW-1185">Reference proteome</keyword>
<evidence type="ECO:0000313" key="1">
    <source>
        <dbReference type="EMBL" id="TFK90682.1"/>
    </source>
</evidence>
<dbReference type="InParanoid" id="A0A5C3PMY5"/>
<proteinExistence type="predicted"/>
<protein>
    <submittedName>
        <fullName evidence="1">Uncharacterized protein</fullName>
    </submittedName>
</protein>